<reference evidence="3" key="1">
    <citation type="journal article" date="2019" name="Int. J. Syst. Evol. Microbiol.">
        <title>The Global Catalogue of Microorganisms (GCM) 10K type strain sequencing project: providing services to taxonomists for standard genome sequencing and annotation.</title>
        <authorList>
            <consortium name="The Broad Institute Genomics Platform"/>
            <consortium name="The Broad Institute Genome Sequencing Center for Infectious Disease"/>
            <person name="Wu L."/>
            <person name="Ma J."/>
        </authorList>
    </citation>
    <scope>NUCLEOTIDE SEQUENCE [LARGE SCALE GENOMIC DNA]</scope>
    <source>
        <strain evidence="3">JCM 14370</strain>
    </source>
</reference>
<feature type="compositionally biased region" description="Basic and acidic residues" evidence="1">
    <location>
        <begin position="43"/>
        <end position="76"/>
    </location>
</feature>
<evidence type="ECO:0000313" key="3">
    <source>
        <dbReference type="Proteomes" id="UP000632222"/>
    </source>
</evidence>
<sequence length="76" mass="8202">MSEKNLGDRLVDAAESVKERINQGAANLRAEGHELAAENSDNLADKAKHKAEELEDRAKAALHDAKADHAAKNAEE</sequence>
<dbReference type="Proteomes" id="UP000632222">
    <property type="component" value="Unassembled WGS sequence"/>
</dbReference>
<organism evidence="2 3">
    <name type="scientific">Deinococcus roseus</name>
    <dbReference type="NCBI Taxonomy" id="392414"/>
    <lineage>
        <taxon>Bacteria</taxon>
        <taxon>Thermotogati</taxon>
        <taxon>Deinococcota</taxon>
        <taxon>Deinococci</taxon>
        <taxon>Deinococcales</taxon>
        <taxon>Deinococcaceae</taxon>
        <taxon>Deinococcus</taxon>
    </lineage>
</organism>
<feature type="region of interest" description="Disordered" evidence="1">
    <location>
        <begin position="34"/>
        <end position="76"/>
    </location>
</feature>
<gene>
    <name evidence="2" type="ORF">GCM10008938_29450</name>
</gene>
<dbReference type="RefSeq" id="WP_189003589.1">
    <property type="nucleotide sequence ID" value="NZ_BMOD01000011.1"/>
</dbReference>
<proteinExistence type="predicted"/>
<evidence type="ECO:0000256" key="1">
    <source>
        <dbReference type="SAM" id="MobiDB-lite"/>
    </source>
</evidence>
<name>A0ABQ2D2H1_9DEIO</name>
<keyword evidence="3" id="KW-1185">Reference proteome</keyword>
<protein>
    <recommendedName>
        <fullName evidence="4">CsbD family protein</fullName>
    </recommendedName>
</protein>
<dbReference type="EMBL" id="BMOD01000011">
    <property type="protein sequence ID" value="GGJ41488.1"/>
    <property type="molecule type" value="Genomic_DNA"/>
</dbReference>
<evidence type="ECO:0008006" key="4">
    <source>
        <dbReference type="Google" id="ProtNLM"/>
    </source>
</evidence>
<comment type="caution">
    <text evidence="2">The sequence shown here is derived from an EMBL/GenBank/DDBJ whole genome shotgun (WGS) entry which is preliminary data.</text>
</comment>
<evidence type="ECO:0000313" key="2">
    <source>
        <dbReference type="EMBL" id="GGJ41488.1"/>
    </source>
</evidence>
<accession>A0ABQ2D2H1</accession>